<keyword evidence="5" id="KW-1185">Reference proteome</keyword>
<dbReference type="AlphaFoldDB" id="A0A5N6P1I0"/>
<feature type="compositionally biased region" description="Low complexity" evidence="1">
    <location>
        <begin position="19"/>
        <end position="35"/>
    </location>
</feature>
<dbReference type="Gene3D" id="3.10.20.370">
    <property type="match status" value="1"/>
</dbReference>
<organism evidence="4 5">
    <name type="scientific">Mikania micrantha</name>
    <name type="common">bitter vine</name>
    <dbReference type="NCBI Taxonomy" id="192012"/>
    <lineage>
        <taxon>Eukaryota</taxon>
        <taxon>Viridiplantae</taxon>
        <taxon>Streptophyta</taxon>
        <taxon>Embryophyta</taxon>
        <taxon>Tracheophyta</taxon>
        <taxon>Spermatophyta</taxon>
        <taxon>Magnoliopsida</taxon>
        <taxon>eudicotyledons</taxon>
        <taxon>Gunneridae</taxon>
        <taxon>Pentapetalae</taxon>
        <taxon>asterids</taxon>
        <taxon>campanulids</taxon>
        <taxon>Asterales</taxon>
        <taxon>Asteraceae</taxon>
        <taxon>Asteroideae</taxon>
        <taxon>Heliantheae alliance</taxon>
        <taxon>Eupatorieae</taxon>
        <taxon>Mikania</taxon>
    </lineage>
</organism>
<evidence type="ECO:0000256" key="2">
    <source>
        <dbReference type="SAM" id="Phobius"/>
    </source>
</evidence>
<dbReference type="PANTHER" id="PTHR34072">
    <property type="entry name" value="ENZYMATIC POLYPROTEIN-RELATED"/>
    <property type="match status" value="1"/>
</dbReference>
<evidence type="ECO:0000313" key="5">
    <source>
        <dbReference type="Proteomes" id="UP000326396"/>
    </source>
</evidence>
<feature type="compositionally biased region" description="Low complexity" evidence="1">
    <location>
        <begin position="72"/>
        <end position="94"/>
    </location>
</feature>
<evidence type="ECO:0000256" key="1">
    <source>
        <dbReference type="SAM" id="MobiDB-lite"/>
    </source>
</evidence>
<reference evidence="4 5" key="1">
    <citation type="submission" date="2019-05" db="EMBL/GenBank/DDBJ databases">
        <title>Mikania micrantha, genome provides insights into the molecular mechanism of rapid growth.</title>
        <authorList>
            <person name="Liu B."/>
        </authorList>
    </citation>
    <scope>NUCLEOTIDE SEQUENCE [LARGE SCALE GENOMIC DNA]</scope>
    <source>
        <strain evidence="4">NLD-2019</strain>
        <tissue evidence="4">Leaf</tissue>
    </source>
</reference>
<evidence type="ECO:0000313" key="4">
    <source>
        <dbReference type="EMBL" id="KAD5802992.1"/>
    </source>
</evidence>
<dbReference type="Proteomes" id="UP000326396">
    <property type="component" value="Linkage Group LG15"/>
</dbReference>
<gene>
    <name evidence="4" type="ORF">E3N88_14352</name>
</gene>
<feature type="region of interest" description="Disordered" evidence="1">
    <location>
        <begin position="1"/>
        <end position="35"/>
    </location>
</feature>
<sequence length="1240" mass="141885">MAERQFNTKVKSVQTDWGASASAPVSQQPSSATPLVTQPTLDQLQQQIQNIQLITSQLSQQLNPRPQAYYASRSFNNNRNGRNTRGYSRGTSRGAFNPRPRDNGSTRQFSWASTQNTVYGHCNRCGIAHLPSQCPNQGCYRGVAAELTKDVNNEAWLHNSRRVVIVLLLQNSRKMLFFIIKVNNEAWLHNLRRVAIVVLLQNSGKMLFFNKGCYRGVAAELTKDVNNEAWLHNLLRVAIVVLLQNSGKMLFFNKVNNEAWLHTSRRVVIVVLLQNSRKMLFFIIKVNNEAWLHNLLRVAIVVLLQNSGKMLFFYKGCYRGVAAELTKDVNNEAWLHNLLRVAIVVLLQNSGKMLFFNKGCYRGVAAELTKDVNNEAWLHNLLRVAIVVLLQNSGKMLFFNKVNNEAWLHTSRRVVIVVLLQNSRKMLFFIIKVNNEAWLHNLLRVAIVVLLQNSGKMLFFYKGCYRGVAAELTKDVNNEAWLHNLLRVAIVVLLQNSGKMLFFNKGCYRGVAAELTKDVNNEAWLHNLRRVAIVLLLQNSGKILFFNKVNNEAWLHNSRRVAIVVLLQNSGKMLFFNKVNNEAWLHNLLRVAIVVLLQNSGKMLFFNKVNNEAWLHNLLRVAIVVLLQNSGNMLFFNKGCYRGVAAELMKDVNNEAWLHNLRRVAIVVLLQNSGKMLFFNKVNNEAWLHNLLRVAIVVLLQNSGKMLLFNKVNNEAWLHNSRRLVSFKAMGYGLELVLKELYIGLRIRHRGIGLRGCQLAIVVLLQNSGKMLFFNKVNNEAWLHNSRRLVSFKARLRDRKLMDVSHKYQLVVMFLFGYAFEVILNVVAMVVLLQNSGKMLFFNKGCHRGVAAELRKDGIRYSVVSYREYGISHRPFGIGHRSLALDDWRETVAIVVLLENSGKMLFFNKVNKEAWLHNLRRVAIVVLLQNSGKMLFFNKVNNEAWCITLEGLLSWCCCRTQERCYSSLRVAIVVLLENSGKMLFFNKVNNEAWLPNLRRVAIVVLLQNSRKMLFFIDVFKRQVIEDNEPGSDHDPDMATAQVEQGRTWISIIQSHNQLNLLFNSYKLLASAPVLHLPDFSRSFTIECDASSDGVGAILLQDEHPIAYFSKGFSPSNRLKSAYDRELLALVLAVQKWNHYLFGKENRAADALSRRPHSTDFFTLVIPRNVTLQDISDHLAADPFTRELMHQLTLDPSSKPGFSLLGNYLLYHGRLVIPHNSTLRDQLLHESHESHKPSLYL</sequence>
<dbReference type="SUPFAM" id="SSF56672">
    <property type="entry name" value="DNA/RNA polymerases"/>
    <property type="match status" value="1"/>
</dbReference>
<dbReference type="OrthoDB" id="2013610at2759"/>
<comment type="caution">
    <text evidence="4">The sequence shown here is derived from an EMBL/GenBank/DDBJ whole genome shotgun (WGS) entry which is preliminary data.</text>
</comment>
<evidence type="ECO:0000259" key="3">
    <source>
        <dbReference type="Pfam" id="PF17919"/>
    </source>
</evidence>
<keyword evidence="2" id="KW-0472">Membrane</keyword>
<dbReference type="Pfam" id="PF17919">
    <property type="entry name" value="RT_RNaseH_2"/>
    <property type="match status" value="1"/>
</dbReference>
<feature type="domain" description="Reverse transcriptase/retrotransposon-derived protein RNase H-like" evidence="3">
    <location>
        <begin position="1066"/>
        <end position="1144"/>
    </location>
</feature>
<feature type="region of interest" description="Disordered" evidence="1">
    <location>
        <begin position="71"/>
        <end position="107"/>
    </location>
</feature>
<feature type="transmembrane region" description="Helical" evidence="2">
    <location>
        <begin position="810"/>
        <end position="833"/>
    </location>
</feature>
<name>A0A5N6P1I0_9ASTR</name>
<dbReference type="PANTHER" id="PTHR34072:SF55">
    <property type="entry name" value="DNA_RNA POLYMERASES SUPERFAMILY PROTEIN"/>
    <property type="match status" value="1"/>
</dbReference>
<protein>
    <recommendedName>
        <fullName evidence="3">Reverse transcriptase/retrotransposon-derived protein RNase H-like domain-containing protein</fullName>
    </recommendedName>
</protein>
<dbReference type="EMBL" id="SZYD01000007">
    <property type="protein sequence ID" value="KAD5802992.1"/>
    <property type="molecule type" value="Genomic_DNA"/>
</dbReference>
<keyword evidence="2" id="KW-0812">Transmembrane</keyword>
<feature type="compositionally biased region" description="Polar residues" evidence="1">
    <location>
        <begin position="1"/>
        <end position="17"/>
    </location>
</feature>
<proteinExistence type="predicted"/>
<dbReference type="InterPro" id="IPR041577">
    <property type="entry name" value="RT_RNaseH_2"/>
</dbReference>
<accession>A0A5N6P1I0</accession>
<dbReference type="InterPro" id="IPR043502">
    <property type="entry name" value="DNA/RNA_pol_sf"/>
</dbReference>
<keyword evidence="2" id="KW-1133">Transmembrane helix</keyword>